<organism evidence="1 2">
    <name type="scientific">Paracoccus broussonetiae</name>
    <dbReference type="NCBI Taxonomy" id="3075834"/>
    <lineage>
        <taxon>Bacteria</taxon>
        <taxon>Pseudomonadati</taxon>
        <taxon>Pseudomonadota</taxon>
        <taxon>Alphaproteobacteria</taxon>
        <taxon>Rhodobacterales</taxon>
        <taxon>Paracoccaceae</taxon>
        <taxon>Paracoccus</taxon>
    </lineage>
</organism>
<evidence type="ECO:0000313" key="2">
    <source>
        <dbReference type="Proteomes" id="UP001251085"/>
    </source>
</evidence>
<name>A0ABU3EA59_9RHOB</name>
<dbReference type="RefSeq" id="WP_311758211.1">
    <property type="nucleotide sequence ID" value="NZ_JAVRQI010000003.1"/>
</dbReference>
<reference evidence="2" key="1">
    <citation type="submission" date="2023-07" db="EMBL/GenBank/DDBJ databases">
        <title>Characterization of two Paracoccaceae strains isolated from Phycosphere and proposal of Xinfangfangia lacusdiani sp. nov.</title>
        <authorList>
            <person name="Deng Y."/>
            <person name="Zhang Y.Q."/>
        </authorList>
    </citation>
    <scope>NUCLEOTIDE SEQUENCE [LARGE SCALE GENOMIC DNA]</scope>
    <source>
        <strain evidence="2">CPCC 101403</strain>
    </source>
</reference>
<dbReference type="Proteomes" id="UP001251085">
    <property type="component" value="Unassembled WGS sequence"/>
</dbReference>
<dbReference type="SUPFAM" id="SSF55729">
    <property type="entry name" value="Acyl-CoA N-acyltransferases (Nat)"/>
    <property type="match status" value="1"/>
</dbReference>
<keyword evidence="1" id="KW-0808">Transferase</keyword>
<dbReference type="GO" id="GO:0016740">
    <property type="term" value="F:transferase activity"/>
    <property type="evidence" value="ECO:0007669"/>
    <property type="project" value="UniProtKB-KW"/>
</dbReference>
<accession>A0ABU3EA59</accession>
<keyword evidence="2" id="KW-1185">Reference proteome</keyword>
<dbReference type="Gene3D" id="3.40.630.30">
    <property type="match status" value="1"/>
</dbReference>
<proteinExistence type="predicted"/>
<dbReference type="InterPro" id="IPR016181">
    <property type="entry name" value="Acyl_CoA_acyltransferase"/>
</dbReference>
<gene>
    <name evidence="1" type="ORF">RM190_04490</name>
</gene>
<comment type="caution">
    <text evidence="1">The sequence shown here is derived from an EMBL/GenBank/DDBJ whole genome shotgun (WGS) entry which is preliminary data.</text>
</comment>
<protein>
    <submittedName>
        <fullName evidence="1">GNAT family protein</fullName>
        <ecNumber evidence="1">2.-.-.-</ecNumber>
    </submittedName>
</protein>
<dbReference type="EC" id="2.-.-.-" evidence="1"/>
<sequence>MIHLEPIGWDEYDRVAHIRVTPEQEPFCGTIAGHFASEETGCDFHAVTRGALPVGFFKIDREYPSRFDFAAEGELGLRAVMIDRAEQGRGSGKAAMLALGPYLARHYPAAGSCVLTVNVVNPAARAIYLAGGFVDDGALYHGGRIGPQHILRLRLPKLAVA</sequence>
<evidence type="ECO:0000313" key="1">
    <source>
        <dbReference type="EMBL" id="MDT1061106.1"/>
    </source>
</evidence>
<dbReference type="EMBL" id="JAVRQI010000003">
    <property type="protein sequence ID" value="MDT1061106.1"/>
    <property type="molecule type" value="Genomic_DNA"/>
</dbReference>